<sequence>EQAAAENAAREAAAREAAARDRAAREQAQRERLAAEQAARDAAAREQAAREAGQREAAMREQAAREAAAREQMLREQAAREAAQREAAQREAALRDQAARDAAQREAAAREAAQREAAQREAAAREAAQRQQQAALARLDLRAAAQSIAATTPCSLIAWSASDRQLTLAGVVRRGDDAAIRRTLAERGVPEDSARLSLTPFDGAFCDALDLLRPVIGPAGAAPGVTVVGQTPLQNGELMRLDVQMPDWPAHLYVAYFMHSGEVANLVPSALQTAGAQIRLGEPQGNFPGWQVDEPYGTDLAVVITSDRPLFGNSRPVVERQADYVAALGAALRSARATGTRVVVRPVVVETVARR</sequence>
<protein>
    <submittedName>
        <fullName evidence="2">Uncharacterized protein</fullName>
    </submittedName>
</protein>
<accession>A0ABS4AZE0</accession>
<organism evidence="2 3">
    <name type="scientific">Roseomonas nitratireducens</name>
    <dbReference type="NCBI Taxonomy" id="2820810"/>
    <lineage>
        <taxon>Bacteria</taxon>
        <taxon>Pseudomonadati</taxon>
        <taxon>Pseudomonadota</taxon>
        <taxon>Alphaproteobacteria</taxon>
        <taxon>Acetobacterales</taxon>
        <taxon>Roseomonadaceae</taxon>
        <taxon>Roseomonas</taxon>
    </lineage>
</organism>
<name>A0ABS4AZE0_9PROT</name>
<evidence type="ECO:0000313" key="2">
    <source>
        <dbReference type="EMBL" id="MBP0466750.1"/>
    </source>
</evidence>
<feature type="compositionally biased region" description="Basic and acidic residues" evidence="1">
    <location>
        <begin position="8"/>
        <end position="126"/>
    </location>
</feature>
<reference evidence="2 3" key="1">
    <citation type="submission" date="2021-03" db="EMBL/GenBank/DDBJ databases">
        <authorList>
            <person name="So Y."/>
        </authorList>
    </citation>
    <scope>NUCLEOTIDE SEQUENCE [LARGE SCALE GENOMIC DNA]</scope>
    <source>
        <strain evidence="2 3">PWR1</strain>
    </source>
</reference>
<feature type="region of interest" description="Disordered" evidence="1">
    <location>
        <begin position="1"/>
        <end position="126"/>
    </location>
</feature>
<dbReference type="EMBL" id="JAGIYZ010000036">
    <property type="protein sequence ID" value="MBP0466750.1"/>
    <property type="molecule type" value="Genomic_DNA"/>
</dbReference>
<comment type="caution">
    <text evidence="2">The sequence shown here is derived from an EMBL/GenBank/DDBJ whole genome shotgun (WGS) entry which is preliminary data.</text>
</comment>
<feature type="non-terminal residue" evidence="2">
    <location>
        <position position="1"/>
    </location>
</feature>
<dbReference type="RefSeq" id="WP_209354139.1">
    <property type="nucleotide sequence ID" value="NZ_JAGIYZ010000036.1"/>
</dbReference>
<gene>
    <name evidence="2" type="ORF">J5Y09_22670</name>
</gene>
<dbReference type="Proteomes" id="UP000680815">
    <property type="component" value="Unassembled WGS sequence"/>
</dbReference>
<proteinExistence type="predicted"/>
<keyword evidence="3" id="KW-1185">Reference proteome</keyword>
<evidence type="ECO:0000256" key="1">
    <source>
        <dbReference type="SAM" id="MobiDB-lite"/>
    </source>
</evidence>
<evidence type="ECO:0000313" key="3">
    <source>
        <dbReference type="Proteomes" id="UP000680815"/>
    </source>
</evidence>